<dbReference type="Gene3D" id="3.30.1150.10">
    <property type="match status" value="1"/>
</dbReference>
<reference evidence="3 4" key="1">
    <citation type="submission" date="2013-09" db="EMBL/GenBank/DDBJ databases">
        <authorList>
            <person name="Zeng Z."/>
            <person name="Chen C."/>
        </authorList>
    </citation>
    <scope>NUCLEOTIDE SEQUENCE [LARGE SCALE GENOMIC DNA]</scope>
    <source>
        <strain evidence="3 4">F44-8</strain>
    </source>
</reference>
<evidence type="ECO:0000259" key="2">
    <source>
        <dbReference type="Pfam" id="PF03544"/>
    </source>
</evidence>
<dbReference type="Proteomes" id="UP000030129">
    <property type="component" value="Unassembled WGS sequence"/>
</dbReference>
<feature type="signal peptide" evidence="1">
    <location>
        <begin position="1"/>
        <end position="19"/>
    </location>
</feature>
<dbReference type="Pfam" id="PF03544">
    <property type="entry name" value="TonB_C"/>
    <property type="match status" value="1"/>
</dbReference>
<feature type="chain" id="PRO_5001991498" description="TonB C-terminal domain-containing protein" evidence="1">
    <location>
        <begin position="20"/>
        <end position="162"/>
    </location>
</feature>
<name>A0A0A2LUM6_9FLAO</name>
<dbReference type="STRING" id="1406840.Q763_11650"/>
<dbReference type="GO" id="GO:0055085">
    <property type="term" value="P:transmembrane transport"/>
    <property type="evidence" value="ECO:0007669"/>
    <property type="project" value="InterPro"/>
</dbReference>
<dbReference type="EMBL" id="JRLV01000014">
    <property type="protein sequence ID" value="KGO79855.1"/>
    <property type="molecule type" value="Genomic_DNA"/>
</dbReference>
<dbReference type="AlphaFoldDB" id="A0A0A2LUM6"/>
<evidence type="ECO:0000256" key="1">
    <source>
        <dbReference type="SAM" id="SignalP"/>
    </source>
</evidence>
<organism evidence="3 4">
    <name type="scientific">Flavobacterium beibuense F44-8</name>
    <dbReference type="NCBI Taxonomy" id="1406840"/>
    <lineage>
        <taxon>Bacteria</taxon>
        <taxon>Pseudomonadati</taxon>
        <taxon>Bacteroidota</taxon>
        <taxon>Flavobacteriia</taxon>
        <taxon>Flavobacteriales</taxon>
        <taxon>Flavobacteriaceae</taxon>
        <taxon>Flavobacterium</taxon>
    </lineage>
</organism>
<accession>A0A0A2LUM6</accession>
<dbReference type="InterPro" id="IPR037682">
    <property type="entry name" value="TonB_C"/>
</dbReference>
<keyword evidence="1" id="KW-0732">Signal</keyword>
<sequence length="162" mass="18436">MSLKKRLWFILLKRKSALAIILSGTVFSTSMITDREIFTGSDNEKSVNISQEKVYYESELQEQAIYEGGNEKFNEFIEKNMKLPEIEKDIIIRTIISFIIEKDGSISDIVIRIGGKHGVAEEALKAIKKAPANWHPGKIDNKPVRSYYMFPITITVGNPKKN</sequence>
<keyword evidence="4" id="KW-1185">Reference proteome</keyword>
<evidence type="ECO:0000313" key="4">
    <source>
        <dbReference type="Proteomes" id="UP000030129"/>
    </source>
</evidence>
<gene>
    <name evidence="3" type="ORF">Q763_11650</name>
</gene>
<protein>
    <recommendedName>
        <fullName evidence="2">TonB C-terminal domain-containing protein</fullName>
    </recommendedName>
</protein>
<proteinExistence type="predicted"/>
<evidence type="ECO:0000313" key="3">
    <source>
        <dbReference type="EMBL" id="KGO79855.1"/>
    </source>
</evidence>
<comment type="caution">
    <text evidence="3">The sequence shown here is derived from an EMBL/GenBank/DDBJ whole genome shotgun (WGS) entry which is preliminary data.</text>
</comment>
<dbReference type="SUPFAM" id="SSF74653">
    <property type="entry name" value="TolA/TonB C-terminal domain"/>
    <property type="match status" value="1"/>
</dbReference>
<dbReference type="eggNOG" id="COG0810">
    <property type="taxonomic scope" value="Bacteria"/>
</dbReference>
<feature type="domain" description="TonB C-terminal" evidence="2">
    <location>
        <begin position="94"/>
        <end position="152"/>
    </location>
</feature>
<dbReference type="RefSeq" id="WP_035134365.1">
    <property type="nucleotide sequence ID" value="NZ_JRLV01000014.1"/>
</dbReference>